<dbReference type="InterPro" id="IPR000014">
    <property type="entry name" value="PAS"/>
</dbReference>
<dbReference type="InterPro" id="IPR050469">
    <property type="entry name" value="Diguanylate_Cyclase"/>
</dbReference>
<dbReference type="FunFam" id="3.30.70.270:FF:000001">
    <property type="entry name" value="Diguanylate cyclase domain protein"/>
    <property type="match status" value="1"/>
</dbReference>
<evidence type="ECO:0000256" key="3">
    <source>
        <dbReference type="ARBA" id="ARBA00034247"/>
    </source>
</evidence>
<dbReference type="STRING" id="1111735.GCA_000428045_02450"/>
<organism evidence="6 7">
    <name type="scientific">Sedimenticola selenatireducens</name>
    <dbReference type="NCBI Taxonomy" id="191960"/>
    <lineage>
        <taxon>Bacteria</taxon>
        <taxon>Pseudomonadati</taxon>
        <taxon>Pseudomonadota</taxon>
        <taxon>Gammaproteobacteria</taxon>
        <taxon>Chromatiales</taxon>
        <taxon>Sedimenticolaceae</taxon>
        <taxon>Sedimenticola</taxon>
    </lineage>
</organism>
<dbReference type="InterPro" id="IPR029787">
    <property type="entry name" value="Nucleotide_cyclase"/>
</dbReference>
<dbReference type="GO" id="GO:0005886">
    <property type="term" value="C:plasma membrane"/>
    <property type="evidence" value="ECO:0007669"/>
    <property type="project" value="TreeGrafter"/>
</dbReference>
<dbReference type="GO" id="GO:1902201">
    <property type="term" value="P:negative regulation of bacterial-type flagellum-dependent cell motility"/>
    <property type="evidence" value="ECO:0007669"/>
    <property type="project" value="TreeGrafter"/>
</dbReference>
<dbReference type="InterPro" id="IPR043128">
    <property type="entry name" value="Rev_trsase/Diguanyl_cyclase"/>
</dbReference>
<dbReference type="PROSITE" id="PS50887">
    <property type="entry name" value="GGDEF"/>
    <property type="match status" value="1"/>
</dbReference>
<comment type="catalytic activity">
    <reaction evidence="3">
        <text>2 GTP = 3',3'-c-di-GMP + 2 diphosphate</text>
        <dbReference type="Rhea" id="RHEA:24898"/>
        <dbReference type="ChEBI" id="CHEBI:33019"/>
        <dbReference type="ChEBI" id="CHEBI:37565"/>
        <dbReference type="ChEBI" id="CHEBI:58805"/>
        <dbReference type="EC" id="2.7.7.65"/>
    </reaction>
</comment>
<evidence type="ECO:0000259" key="5">
    <source>
        <dbReference type="PROSITE" id="PS50887"/>
    </source>
</evidence>
<dbReference type="CDD" id="cd00130">
    <property type="entry name" value="PAS"/>
    <property type="match status" value="1"/>
</dbReference>
<dbReference type="EMBL" id="PKUN01000025">
    <property type="protein sequence ID" value="PLX60309.1"/>
    <property type="molecule type" value="Genomic_DNA"/>
</dbReference>
<dbReference type="PANTHER" id="PTHR45138">
    <property type="entry name" value="REGULATORY COMPONENTS OF SENSORY TRANSDUCTION SYSTEM"/>
    <property type="match status" value="1"/>
</dbReference>
<dbReference type="PROSITE" id="PS50112">
    <property type="entry name" value="PAS"/>
    <property type="match status" value="1"/>
</dbReference>
<dbReference type="SMART" id="SM00267">
    <property type="entry name" value="GGDEF"/>
    <property type="match status" value="1"/>
</dbReference>
<dbReference type="Gene3D" id="3.30.70.270">
    <property type="match status" value="1"/>
</dbReference>
<protein>
    <recommendedName>
        <fullName evidence="2">diguanylate cyclase</fullName>
        <ecNumber evidence="2">2.7.7.65</ecNumber>
    </recommendedName>
</protein>
<accession>A0A2N6CT58</accession>
<dbReference type="PANTHER" id="PTHR45138:SF9">
    <property type="entry name" value="DIGUANYLATE CYCLASE DGCM-RELATED"/>
    <property type="match status" value="1"/>
</dbReference>
<evidence type="ECO:0000313" key="6">
    <source>
        <dbReference type="EMBL" id="PLX60309.1"/>
    </source>
</evidence>
<dbReference type="InterPro" id="IPR000160">
    <property type="entry name" value="GGDEF_dom"/>
</dbReference>
<reference evidence="6 7" key="1">
    <citation type="submission" date="2017-11" db="EMBL/GenBank/DDBJ databases">
        <title>Genome-resolved metagenomics identifies genetic mobility, metabolic interactions, and unexpected diversity in perchlorate-reducing communities.</title>
        <authorList>
            <person name="Barnum T.P."/>
            <person name="Figueroa I.A."/>
            <person name="Carlstrom C.I."/>
            <person name="Lucas L.N."/>
            <person name="Engelbrektson A.L."/>
            <person name="Coates J.D."/>
        </authorList>
    </citation>
    <scope>NUCLEOTIDE SEQUENCE [LARGE SCALE GENOMIC DNA]</scope>
    <source>
        <strain evidence="6">BM301</strain>
    </source>
</reference>
<evidence type="ECO:0000259" key="4">
    <source>
        <dbReference type="PROSITE" id="PS50112"/>
    </source>
</evidence>
<feature type="domain" description="GGDEF" evidence="5">
    <location>
        <begin position="185"/>
        <end position="316"/>
    </location>
</feature>
<dbReference type="Proteomes" id="UP000235015">
    <property type="component" value="Unassembled WGS sequence"/>
</dbReference>
<evidence type="ECO:0000256" key="1">
    <source>
        <dbReference type="ARBA" id="ARBA00001946"/>
    </source>
</evidence>
<dbReference type="InterPro" id="IPR013655">
    <property type="entry name" value="PAS_fold_3"/>
</dbReference>
<dbReference type="NCBIfam" id="TIGR00229">
    <property type="entry name" value="sensory_box"/>
    <property type="match status" value="1"/>
</dbReference>
<evidence type="ECO:0000313" key="7">
    <source>
        <dbReference type="Proteomes" id="UP000235015"/>
    </source>
</evidence>
<dbReference type="Pfam" id="PF00990">
    <property type="entry name" value="GGDEF"/>
    <property type="match status" value="1"/>
</dbReference>
<dbReference type="SUPFAM" id="SSF55785">
    <property type="entry name" value="PYP-like sensor domain (PAS domain)"/>
    <property type="match status" value="1"/>
</dbReference>
<dbReference type="RefSeq" id="WP_273440560.1">
    <property type="nucleotide sequence ID" value="NZ_PKUN01000025.1"/>
</dbReference>
<gene>
    <name evidence="6" type="ORF">C0630_16060</name>
</gene>
<dbReference type="InterPro" id="IPR035965">
    <property type="entry name" value="PAS-like_dom_sf"/>
</dbReference>
<dbReference type="AlphaFoldDB" id="A0A2N6CT58"/>
<dbReference type="CDD" id="cd01949">
    <property type="entry name" value="GGDEF"/>
    <property type="match status" value="1"/>
</dbReference>
<dbReference type="GO" id="GO:0043709">
    <property type="term" value="P:cell adhesion involved in single-species biofilm formation"/>
    <property type="evidence" value="ECO:0007669"/>
    <property type="project" value="TreeGrafter"/>
</dbReference>
<dbReference type="SUPFAM" id="SSF55073">
    <property type="entry name" value="Nucleotide cyclase"/>
    <property type="match status" value="1"/>
</dbReference>
<dbReference type="NCBIfam" id="TIGR00254">
    <property type="entry name" value="GGDEF"/>
    <property type="match status" value="1"/>
</dbReference>
<dbReference type="EC" id="2.7.7.65" evidence="2"/>
<dbReference type="Pfam" id="PF08447">
    <property type="entry name" value="PAS_3"/>
    <property type="match status" value="1"/>
</dbReference>
<comment type="caution">
    <text evidence="6">The sequence shown here is derived from an EMBL/GenBank/DDBJ whole genome shotgun (WGS) entry which is preliminary data.</text>
</comment>
<comment type="cofactor">
    <cofactor evidence="1">
        <name>Mg(2+)</name>
        <dbReference type="ChEBI" id="CHEBI:18420"/>
    </cofactor>
</comment>
<proteinExistence type="predicted"/>
<dbReference type="GO" id="GO:0052621">
    <property type="term" value="F:diguanylate cyclase activity"/>
    <property type="evidence" value="ECO:0007669"/>
    <property type="project" value="UniProtKB-EC"/>
</dbReference>
<dbReference type="Gene3D" id="3.30.450.20">
    <property type="entry name" value="PAS domain"/>
    <property type="match status" value="1"/>
</dbReference>
<feature type="domain" description="PAS" evidence="4">
    <location>
        <begin position="40"/>
        <end position="99"/>
    </location>
</feature>
<evidence type="ECO:0000256" key="2">
    <source>
        <dbReference type="ARBA" id="ARBA00012528"/>
    </source>
</evidence>
<sequence length="316" mass="36316">MDDTPETQSDATTQELRELREKAERFDRFTRSLPAMLYDYIINHDGISHCLYCSAYSLELLGIPPEDFLADMDRFWNLIHPDDLTRFRELDLKTNREEVTFSMDTRVVLASGKEKWIRVSSKKNPPHGDQPAIWSGYMIDISGTKQLELMLQEQATHDALTGLGNRHYFQRHFRDELLRKDRYQRDSAVLLLDLDHFKKVNDRYGHDAGDFVLMRVSQLVKAQLREVDVPARWGGEEFCILLPETTLDDALAAAERIRAGLARVPLDYQGEAIEVTASIGVTTLNADDRRIEPVIKRADAALYRAKRDGRNRVAHG</sequence>
<name>A0A2N6CT58_9GAMM</name>